<evidence type="ECO:0000313" key="12">
    <source>
        <dbReference type="WBParaSite" id="PSAMB.scaffold7443size7637.g30071.t1"/>
    </source>
</evidence>
<dbReference type="Proteomes" id="UP000887566">
    <property type="component" value="Unplaced"/>
</dbReference>
<keyword evidence="11" id="KW-1185">Reference proteome</keyword>
<protein>
    <submittedName>
        <fullName evidence="12">FAM20 C-terminal domain-containing protein</fullName>
    </submittedName>
</protein>
<feature type="binding site" evidence="8">
    <location>
        <position position="412"/>
    </location>
    <ligand>
        <name>Mn(2+)</name>
        <dbReference type="ChEBI" id="CHEBI:29035"/>
    </ligand>
</feature>
<feature type="binding site" evidence="7">
    <location>
        <position position="202"/>
    </location>
    <ligand>
        <name>ATP</name>
        <dbReference type="ChEBI" id="CHEBI:30616"/>
    </ligand>
</feature>
<evidence type="ECO:0000256" key="4">
    <source>
        <dbReference type="ARBA" id="ARBA00023157"/>
    </source>
</evidence>
<keyword evidence="9" id="KW-0812">Transmembrane</keyword>
<dbReference type="GO" id="GO:0005524">
    <property type="term" value="F:ATP binding"/>
    <property type="evidence" value="ECO:0007669"/>
    <property type="project" value="UniProtKB-KW"/>
</dbReference>
<keyword evidence="9" id="KW-0472">Membrane</keyword>
<dbReference type="Pfam" id="PF06702">
    <property type="entry name" value="Fam20C"/>
    <property type="match status" value="1"/>
</dbReference>
<feature type="binding site" evidence="7">
    <location>
        <position position="218"/>
    </location>
    <ligand>
        <name>ATP</name>
        <dbReference type="ChEBI" id="CHEBI:30616"/>
    </ligand>
</feature>
<evidence type="ECO:0000256" key="3">
    <source>
        <dbReference type="ARBA" id="ARBA00023034"/>
    </source>
</evidence>
<name>A0A914XCQ4_9BILA</name>
<keyword evidence="9" id="KW-1133">Transmembrane helix</keyword>
<dbReference type="PANTHER" id="PTHR12450">
    <property type="entry name" value="DENTIN MATRIX PROTEIN 4 PROTEIN FAM20"/>
    <property type="match status" value="1"/>
</dbReference>
<comment type="cofactor">
    <cofactor evidence="8">
        <name>Mn(2+)</name>
        <dbReference type="ChEBI" id="CHEBI:29035"/>
    </cofactor>
</comment>
<comment type="similarity">
    <text evidence="2">Belongs to the FAM20 family.</text>
</comment>
<evidence type="ECO:0000256" key="2">
    <source>
        <dbReference type="ARBA" id="ARBA00006557"/>
    </source>
</evidence>
<feature type="binding site" evidence="7">
    <location>
        <begin position="325"/>
        <end position="328"/>
    </location>
    <ligand>
        <name>ATP</name>
        <dbReference type="ChEBI" id="CHEBI:30616"/>
    </ligand>
</feature>
<sequence>MGRRGSRGLQAPPPLTFRRCALSMIGCAVLLAVINLYMNLVSSYTMPAMQLDLSPDGDIVGFHQFDLPPGVHQRPRKAKHPRDISLDSPSAAAHTETSCIGLCPHAASTQTQESYVKSLVQSRMRNLPSNTFAIGPSNINIEPLAAASTPTNFSSVWRTVSGWSKARQITPANLDSDAMRLLFSAISTAEIIASSVPKRGTQLKLGLDLQGGQKALLKPGRYERNWTAPTDTPYSGADRHNGEIAAFHLAQLLQLNRVPVVAGRRVNVERELLGTADATLKATFFHQASKSGVGEQACFFGQCLYCRKEDAICASPAGSIESAIILWLTEPYATLKAMRSPWARTYDESRPAPWIVSPNYCEKVMKDEFFGQAPVFLDLMDMAVFDFIIGNADRHRLERFSGVEPPMILLIDNGKSFGNSQTDEISILAPLYQCCRVRTKLYSLLLRYSEIDFASVLNNRLRFDALFPILTDQHLEAVNRRVRIILMVLAACIESHGISNVVQNDGF</sequence>
<dbReference type="GO" id="GO:0046872">
    <property type="term" value="F:metal ion binding"/>
    <property type="evidence" value="ECO:0007669"/>
    <property type="project" value="UniProtKB-KW"/>
</dbReference>
<feature type="transmembrane region" description="Helical" evidence="9">
    <location>
        <begin position="21"/>
        <end position="40"/>
    </location>
</feature>
<feature type="active site" evidence="6">
    <location>
        <position position="393"/>
    </location>
</feature>
<keyword evidence="7" id="KW-0067">ATP-binding</keyword>
<dbReference type="AlphaFoldDB" id="A0A914XCQ4"/>
<evidence type="ECO:0000313" key="11">
    <source>
        <dbReference type="Proteomes" id="UP000887566"/>
    </source>
</evidence>
<comment type="subcellular location">
    <subcellularLocation>
        <location evidence="1">Golgi apparatus</location>
    </subcellularLocation>
</comment>
<dbReference type="GO" id="GO:0005794">
    <property type="term" value="C:Golgi apparatus"/>
    <property type="evidence" value="ECO:0007669"/>
    <property type="project" value="UniProtKB-SubCell"/>
</dbReference>
<dbReference type="PANTHER" id="PTHR12450:SF14">
    <property type="entry name" value="GLYCOSAMINOGLYCAN XYLOSYLKINASE"/>
    <property type="match status" value="1"/>
</dbReference>
<keyword evidence="4" id="KW-1015">Disulfide bond</keyword>
<organism evidence="11 12">
    <name type="scientific">Plectus sambesii</name>
    <dbReference type="NCBI Taxonomy" id="2011161"/>
    <lineage>
        <taxon>Eukaryota</taxon>
        <taxon>Metazoa</taxon>
        <taxon>Ecdysozoa</taxon>
        <taxon>Nematoda</taxon>
        <taxon>Chromadorea</taxon>
        <taxon>Plectida</taxon>
        <taxon>Plectina</taxon>
        <taxon>Plectoidea</taxon>
        <taxon>Plectidae</taxon>
        <taxon>Plectus</taxon>
    </lineage>
</organism>
<dbReference type="GO" id="GO:0016773">
    <property type="term" value="F:phosphotransferase activity, alcohol group as acceptor"/>
    <property type="evidence" value="ECO:0007669"/>
    <property type="project" value="TreeGrafter"/>
</dbReference>
<feature type="binding site" evidence="7">
    <location>
        <position position="412"/>
    </location>
    <ligand>
        <name>ATP</name>
        <dbReference type="ChEBI" id="CHEBI:30616"/>
    </ligand>
</feature>
<evidence type="ECO:0000256" key="6">
    <source>
        <dbReference type="PIRSR" id="PIRSR624869-1"/>
    </source>
</evidence>
<evidence type="ECO:0000256" key="1">
    <source>
        <dbReference type="ARBA" id="ARBA00004555"/>
    </source>
</evidence>
<feature type="binding site" evidence="7">
    <location>
        <position position="398"/>
    </location>
    <ligand>
        <name>ATP</name>
        <dbReference type="ChEBI" id="CHEBI:30616"/>
    </ligand>
</feature>
<evidence type="ECO:0000256" key="5">
    <source>
        <dbReference type="ARBA" id="ARBA00023180"/>
    </source>
</evidence>
<reference evidence="12" key="1">
    <citation type="submission" date="2022-11" db="UniProtKB">
        <authorList>
            <consortium name="WormBaseParasite"/>
        </authorList>
    </citation>
    <scope>IDENTIFICATION</scope>
</reference>
<dbReference type="InterPro" id="IPR009581">
    <property type="entry name" value="FAM20_C"/>
</dbReference>
<keyword evidence="8" id="KW-0464">Manganese</keyword>
<dbReference type="WBParaSite" id="PSAMB.scaffold7443size7637.g30071.t1">
    <property type="protein sequence ID" value="PSAMB.scaffold7443size7637.g30071.t1"/>
    <property type="gene ID" value="PSAMB.scaffold7443size7637.g30071"/>
</dbReference>
<evidence type="ECO:0000256" key="8">
    <source>
        <dbReference type="PIRSR" id="PIRSR624869-3"/>
    </source>
</evidence>
<keyword evidence="8" id="KW-0479">Metal-binding</keyword>
<accession>A0A914XCQ4</accession>
<keyword evidence="5" id="KW-0325">Glycoprotein</keyword>
<evidence type="ECO:0000256" key="7">
    <source>
        <dbReference type="PIRSR" id="PIRSR624869-2"/>
    </source>
</evidence>
<proteinExistence type="inferred from homology"/>
<keyword evidence="7" id="KW-0547">Nucleotide-binding</keyword>
<keyword evidence="3" id="KW-0333">Golgi apparatus</keyword>
<dbReference type="InterPro" id="IPR024869">
    <property type="entry name" value="FAM20"/>
</dbReference>
<evidence type="ECO:0000256" key="9">
    <source>
        <dbReference type="SAM" id="Phobius"/>
    </source>
</evidence>
<evidence type="ECO:0000259" key="10">
    <source>
        <dbReference type="Pfam" id="PF06702"/>
    </source>
</evidence>
<feature type="binding site" evidence="8">
    <location>
        <position position="238"/>
    </location>
    <ligand>
        <name>Mn(2+)</name>
        <dbReference type="ChEBI" id="CHEBI:29035"/>
    </ligand>
</feature>
<feature type="domain" description="FAM20 C-terminal" evidence="10">
    <location>
        <begin position="295"/>
        <end position="501"/>
    </location>
</feature>